<accession>A0A3P7ZEM0</accession>
<protein>
    <submittedName>
        <fullName evidence="1 3">Uncharacterized protein</fullName>
    </submittedName>
</protein>
<evidence type="ECO:0000313" key="2">
    <source>
        <dbReference type="Proteomes" id="UP000050761"/>
    </source>
</evidence>
<dbReference type="Proteomes" id="UP000050761">
    <property type="component" value="Unassembled WGS sequence"/>
</dbReference>
<evidence type="ECO:0000313" key="1">
    <source>
        <dbReference type="EMBL" id="VDO82484.1"/>
    </source>
</evidence>
<dbReference type="EMBL" id="UZAH01026566">
    <property type="protein sequence ID" value="VDO82484.1"/>
    <property type="molecule type" value="Genomic_DNA"/>
</dbReference>
<dbReference type="WBParaSite" id="HPBE_0000984401-mRNA-1">
    <property type="protein sequence ID" value="HPBE_0000984401-mRNA-1"/>
    <property type="gene ID" value="HPBE_0000984401"/>
</dbReference>
<dbReference type="OrthoDB" id="5874659at2759"/>
<proteinExistence type="predicted"/>
<reference evidence="1 2" key="1">
    <citation type="submission" date="2018-11" db="EMBL/GenBank/DDBJ databases">
        <authorList>
            <consortium name="Pathogen Informatics"/>
        </authorList>
    </citation>
    <scope>NUCLEOTIDE SEQUENCE [LARGE SCALE GENOMIC DNA]</scope>
</reference>
<reference evidence="3" key="2">
    <citation type="submission" date="2019-09" db="UniProtKB">
        <authorList>
            <consortium name="WormBaseParasite"/>
        </authorList>
    </citation>
    <scope>IDENTIFICATION</scope>
</reference>
<name>A0A183FQ64_HELPZ</name>
<gene>
    <name evidence="1" type="ORF">HPBE_LOCUS9845</name>
</gene>
<sequence length="146" mass="16138">MCEELIEKVGDRFISSELEQAQEERGVDESLLSQSATFGHVSGDFGRPSLARLSIASGQSIGRHDKILMPTKVVKLSLCNLTSCEVYESPFTDKEAVIYQEKDEQHEQRLHVGVALKKSLSAGLAFMRMSTNSLIAVLTDFIVVFS</sequence>
<accession>A0A183FQ64</accession>
<evidence type="ECO:0000313" key="3">
    <source>
        <dbReference type="WBParaSite" id="HPBE_0000984401-mRNA-1"/>
    </source>
</evidence>
<dbReference type="AlphaFoldDB" id="A0A183FQ64"/>
<keyword evidence="2" id="KW-1185">Reference proteome</keyword>
<organism evidence="2 3">
    <name type="scientific">Heligmosomoides polygyrus</name>
    <name type="common">Parasitic roundworm</name>
    <dbReference type="NCBI Taxonomy" id="6339"/>
    <lineage>
        <taxon>Eukaryota</taxon>
        <taxon>Metazoa</taxon>
        <taxon>Ecdysozoa</taxon>
        <taxon>Nematoda</taxon>
        <taxon>Chromadorea</taxon>
        <taxon>Rhabditida</taxon>
        <taxon>Rhabditina</taxon>
        <taxon>Rhabditomorpha</taxon>
        <taxon>Strongyloidea</taxon>
        <taxon>Heligmosomidae</taxon>
        <taxon>Heligmosomoides</taxon>
    </lineage>
</organism>